<keyword evidence="1" id="KW-0812">Transmembrane</keyword>
<dbReference type="Proteomes" id="UP000489600">
    <property type="component" value="Unassembled WGS sequence"/>
</dbReference>
<keyword evidence="3" id="KW-1185">Reference proteome</keyword>
<evidence type="ECO:0000313" key="2">
    <source>
        <dbReference type="EMBL" id="VVB01188.1"/>
    </source>
</evidence>
<reference evidence="2" key="1">
    <citation type="submission" date="2019-07" db="EMBL/GenBank/DDBJ databases">
        <authorList>
            <person name="Dittberner H."/>
        </authorList>
    </citation>
    <scope>NUCLEOTIDE SEQUENCE [LARGE SCALE GENOMIC DNA]</scope>
</reference>
<dbReference type="AlphaFoldDB" id="A0A565BJ24"/>
<organism evidence="2 3">
    <name type="scientific">Arabis nemorensis</name>
    <dbReference type="NCBI Taxonomy" id="586526"/>
    <lineage>
        <taxon>Eukaryota</taxon>
        <taxon>Viridiplantae</taxon>
        <taxon>Streptophyta</taxon>
        <taxon>Embryophyta</taxon>
        <taxon>Tracheophyta</taxon>
        <taxon>Spermatophyta</taxon>
        <taxon>Magnoliopsida</taxon>
        <taxon>eudicotyledons</taxon>
        <taxon>Gunneridae</taxon>
        <taxon>Pentapetalae</taxon>
        <taxon>rosids</taxon>
        <taxon>malvids</taxon>
        <taxon>Brassicales</taxon>
        <taxon>Brassicaceae</taxon>
        <taxon>Arabideae</taxon>
        <taxon>Arabis</taxon>
    </lineage>
</organism>
<evidence type="ECO:0000256" key="1">
    <source>
        <dbReference type="SAM" id="Phobius"/>
    </source>
</evidence>
<evidence type="ECO:0000313" key="3">
    <source>
        <dbReference type="Proteomes" id="UP000489600"/>
    </source>
</evidence>
<gene>
    <name evidence="2" type="ORF">ANE_LOCUS11632</name>
</gene>
<proteinExistence type="predicted"/>
<keyword evidence="1" id="KW-1133">Transmembrane helix</keyword>
<keyword evidence="1" id="KW-0472">Membrane</keyword>
<dbReference type="EMBL" id="CABITT030000004">
    <property type="protein sequence ID" value="VVB01188.1"/>
    <property type="molecule type" value="Genomic_DNA"/>
</dbReference>
<evidence type="ECO:0008006" key="4">
    <source>
        <dbReference type="Google" id="ProtNLM"/>
    </source>
</evidence>
<comment type="caution">
    <text evidence="2">The sequence shown here is derived from an EMBL/GenBank/DDBJ whole genome shotgun (WGS) entry which is preliminary data.</text>
</comment>
<sequence>MANEYGLGFGSILAVVIVAIVILFVPLMMGPVAPPSPPLILVFPVILLCVFLYLHFTSK</sequence>
<protein>
    <recommendedName>
        <fullName evidence="4">Transmembrane protein</fullName>
    </recommendedName>
</protein>
<accession>A0A565BJ24</accession>
<name>A0A565BJ24_9BRAS</name>
<feature type="transmembrane region" description="Helical" evidence="1">
    <location>
        <begin position="7"/>
        <end position="27"/>
    </location>
</feature>
<feature type="transmembrane region" description="Helical" evidence="1">
    <location>
        <begin position="39"/>
        <end position="56"/>
    </location>
</feature>